<proteinExistence type="predicted"/>
<evidence type="ECO:0000313" key="2">
    <source>
        <dbReference type="Proteomes" id="UP000308600"/>
    </source>
</evidence>
<keyword evidence="2" id="KW-1185">Reference proteome</keyword>
<gene>
    <name evidence="1" type="ORF">BDN72DRAFT_843438</name>
</gene>
<dbReference type="EMBL" id="ML208384">
    <property type="protein sequence ID" value="TFK67127.1"/>
    <property type="molecule type" value="Genomic_DNA"/>
</dbReference>
<evidence type="ECO:0000313" key="1">
    <source>
        <dbReference type="EMBL" id="TFK67127.1"/>
    </source>
</evidence>
<accession>A0ACD3ANQ7</accession>
<reference evidence="1 2" key="1">
    <citation type="journal article" date="2019" name="Nat. Ecol. Evol.">
        <title>Megaphylogeny resolves global patterns of mushroom evolution.</title>
        <authorList>
            <person name="Varga T."/>
            <person name="Krizsan K."/>
            <person name="Foldi C."/>
            <person name="Dima B."/>
            <person name="Sanchez-Garcia M."/>
            <person name="Sanchez-Ramirez S."/>
            <person name="Szollosi G.J."/>
            <person name="Szarkandi J.G."/>
            <person name="Papp V."/>
            <person name="Albert L."/>
            <person name="Andreopoulos W."/>
            <person name="Angelini C."/>
            <person name="Antonin V."/>
            <person name="Barry K.W."/>
            <person name="Bougher N.L."/>
            <person name="Buchanan P."/>
            <person name="Buyck B."/>
            <person name="Bense V."/>
            <person name="Catcheside P."/>
            <person name="Chovatia M."/>
            <person name="Cooper J."/>
            <person name="Damon W."/>
            <person name="Desjardin D."/>
            <person name="Finy P."/>
            <person name="Geml J."/>
            <person name="Haridas S."/>
            <person name="Hughes K."/>
            <person name="Justo A."/>
            <person name="Karasinski D."/>
            <person name="Kautmanova I."/>
            <person name="Kiss B."/>
            <person name="Kocsube S."/>
            <person name="Kotiranta H."/>
            <person name="LaButti K.M."/>
            <person name="Lechner B.E."/>
            <person name="Liimatainen K."/>
            <person name="Lipzen A."/>
            <person name="Lukacs Z."/>
            <person name="Mihaltcheva S."/>
            <person name="Morgado L.N."/>
            <person name="Niskanen T."/>
            <person name="Noordeloos M.E."/>
            <person name="Ohm R.A."/>
            <person name="Ortiz-Santana B."/>
            <person name="Ovrebo C."/>
            <person name="Racz N."/>
            <person name="Riley R."/>
            <person name="Savchenko A."/>
            <person name="Shiryaev A."/>
            <person name="Soop K."/>
            <person name="Spirin V."/>
            <person name="Szebenyi C."/>
            <person name="Tomsovsky M."/>
            <person name="Tulloss R.E."/>
            <person name="Uehling J."/>
            <person name="Grigoriev I.V."/>
            <person name="Vagvolgyi C."/>
            <person name="Papp T."/>
            <person name="Martin F.M."/>
            <person name="Miettinen O."/>
            <person name="Hibbett D.S."/>
            <person name="Nagy L.G."/>
        </authorList>
    </citation>
    <scope>NUCLEOTIDE SEQUENCE [LARGE SCALE GENOMIC DNA]</scope>
    <source>
        <strain evidence="1 2">NL-1719</strain>
    </source>
</reference>
<organism evidence="1 2">
    <name type="scientific">Pluteus cervinus</name>
    <dbReference type="NCBI Taxonomy" id="181527"/>
    <lineage>
        <taxon>Eukaryota</taxon>
        <taxon>Fungi</taxon>
        <taxon>Dikarya</taxon>
        <taxon>Basidiomycota</taxon>
        <taxon>Agaricomycotina</taxon>
        <taxon>Agaricomycetes</taxon>
        <taxon>Agaricomycetidae</taxon>
        <taxon>Agaricales</taxon>
        <taxon>Pluteineae</taxon>
        <taxon>Pluteaceae</taxon>
        <taxon>Pluteus</taxon>
    </lineage>
</organism>
<dbReference type="Proteomes" id="UP000308600">
    <property type="component" value="Unassembled WGS sequence"/>
</dbReference>
<protein>
    <submittedName>
        <fullName evidence="1">Uncharacterized protein</fullName>
    </submittedName>
</protein>
<sequence>MMSYHPILTQRFDTSDIAFTKIDKELAALRDTIRALHAFRNTFTPVYRLPPEILTRIFSFVRHVPKPAFYSNRATPLEWVDVTRVSQHWRNVAIGSPTLWSHISSTYPKRLAEEFLQRSKAAPLSIDMRGPGSQDADQFITPSLFRIRELTLGLSSASWIGLSRNLSSPAPLLESLSIMITDNVKQSTSSTISDTTFAGTTPRLRFLELTGCSVDINSSIFSDLNALDLCNPPQKLLVTDLLTCLRNLPRLTSLVLTEVLVTGAPLASSNLDTIVLASLASLAIRGGSFAQDLDILSHLSFPANTTLRFYSITPTGEGLPSLSEFLRVHKASRLQESSQPLQASLDLRCSWNLLRLFIHAECNESESVDSLLTFELVGQWGGMVEMPDQTETATLFSYLSLPSLTTFSTNCNIGVETWTNIFGPLPKLQHVSASGFRAINLLSAIVADFKARSPPSSERKQKKPNTRGRKKGKGSRSGGKQGSQVASTSNSQAVDWEPIFPQLETLELEKMTFPEPVTDLVAALSARKMVGKEIKSISVLECLNLGDEVLDALDGCVGEISWDGYTGSVDEDEDEDEFGEDYMDSYDSDLDGYFAPWSYTIL</sequence>
<name>A0ACD3ANQ7_9AGAR</name>